<proteinExistence type="predicted"/>
<gene>
    <name evidence="2" type="ORF">CCAM_LOCUS13022</name>
</gene>
<reference evidence="2 3" key="1">
    <citation type="submission" date="2018-04" db="EMBL/GenBank/DDBJ databases">
        <authorList>
            <person name="Vogel A."/>
        </authorList>
    </citation>
    <scope>NUCLEOTIDE SEQUENCE [LARGE SCALE GENOMIC DNA]</scope>
</reference>
<dbReference type="Proteomes" id="UP000595140">
    <property type="component" value="Unassembled WGS sequence"/>
</dbReference>
<dbReference type="AlphaFoldDB" id="A0A484L4J0"/>
<dbReference type="EMBL" id="OOIL02001001">
    <property type="protein sequence ID" value="VFQ71246.1"/>
    <property type="molecule type" value="Genomic_DNA"/>
</dbReference>
<evidence type="ECO:0000313" key="3">
    <source>
        <dbReference type="Proteomes" id="UP000595140"/>
    </source>
</evidence>
<keyword evidence="3" id="KW-1185">Reference proteome</keyword>
<feature type="region of interest" description="Disordered" evidence="1">
    <location>
        <begin position="33"/>
        <end position="71"/>
    </location>
</feature>
<protein>
    <submittedName>
        <fullName evidence="2">Uncharacterized protein</fullName>
    </submittedName>
</protein>
<organism evidence="2 3">
    <name type="scientific">Cuscuta campestris</name>
    <dbReference type="NCBI Taxonomy" id="132261"/>
    <lineage>
        <taxon>Eukaryota</taxon>
        <taxon>Viridiplantae</taxon>
        <taxon>Streptophyta</taxon>
        <taxon>Embryophyta</taxon>
        <taxon>Tracheophyta</taxon>
        <taxon>Spermatophyta</taxon>
        <taxon>Magnoliopsida</taxon>
        <taxon>eudicotyledons</taxon>
        <taxon>Gunneridae</taxon>
        <taxon>Pentapetalae</taxon>
        <taxon>asterids</taxon>
        <taxon>lamiids</taxon>
        <taxon>Solanales</taxon>
        <taxon>Convolvulaceae</taxon>
        <taxon>Cuscuteae</taxon>
        <taxon>Cuscuta</taxon>
        <taxon>Cuscuta subgen. Grammica</taxon>
        <taxon>Cuscuta sect. Cleistogrammica</taxon>
    </lineage>
</organism>
<name>A0A484L4J0_9ASTE</name>
<evidence type="ECO:0000256" key="1">
    <source>
        <dbReference type="SAM" id="MobiDB-lite"/>
    </source>
</evidence>
<evidence type="ECO:0000313" key="2">
    <source>
        <dbReference type="EMBL" id="VFQ71246.1"/>
    </source>
</evidence>
<accession>A0A484L4J0</accession>
<sequence>MTNGSVTVIVWQLLRDNVLLAWDTRMARQGRKAESEWDLNGNGQCAPHSVPREKLGSLMDPFSCQKETKKK</sequence>